<dbReference type="PANTHER" id="PTHR13696:SF99">
    <property type="entry name" value="COBYRINIC ACID AC-DIAMIDE SYNTHASE"/>
    <property type="match status" value="1"/>
</dbReference>
<evidence type="ECO:0000313" key="4">
    <source>
        <dbReference type="Proteomes" id="UP000553343"/>
    </source>
</evidence>
<dbReference type="CDD" id="cd02042">
    <property type="entry name" value="ParAB_family"/>
    <property type="match status" value="1"/>
</dbReference>
<dbReference type="InterPro" id="IPR050678">
    <property type="entry name" value="DNA_Partitioning_ATPase"/>
</dbReference>
<keyword evidence="4" id="KW-1185">Reference proteome</keyword>
<accession>A0A850SZ27</accession>
<evidence type="ECO:0000313" key="3">
    <source>
        <dbReference type="EMBL" id="NWH06554.1"/>
    </source>
</evidence>
<dbReference type="Proteomes" id="UP000553343">
    <property type="component" value="Unassembled WGS sequence"/>
</dbReference>
<dbReference type="SUPFAM" id="SSF52540">
    <property type="entry name" value="P-loop containing nucleoside triphosphate hydrolases"/>
    <property type="match status" value="1"/>
</dbReference>
<organism evidence="3 4">
    <name type="scientific">Desulfobacter latus</name>
    <dbReference type="NCBI Taxonomy" id="2292"/>
    <lineage>
        <taxon>Bacteria</taxon>
        <taxon>Pseudomonadati</taxon>
        <taxon>Thermodesulfobacteriota</taxon>
        <taxon>Desulfobacteria</taxon>
        <taxon>Desulfobacterales</taxon>
        <taxon>Desulfobacteraceae</taxon>
        <taxon>Desulfobacter</taxon>
    </lineage>
</organism>
<dbReference type="EMBL" id="JACADJ010000084">
    <property type="protein sequence ID" value="NWH06554.1"/>
    <property type="molecule type" value="Genomic_DNA"/>
</dbReference>
<dbReference type="Gene3D" id="3.40.50.300">
    <property type="entry name" value="P-loop containing nucleotide triphosphate hydrolases"/>
    <property type="match status" value="1"/>
</dbReference>
<dbReference type="InterPro" id="IPR027417">
    <property type="entry name" value="P-loop_NTPase"/>
</dbReference>
<evidence type="ECO:0000259" key="1">
    <source>
        <dbReference type="Pfam" id="PF13588"/>
    </source>
</evidence>
<gene>
    <name evidence="3" type="ORF">HXW94_16445</name>
</gene>
<protein>
    <submittedName>
        <fullName evidence="3">AAA family ATPase</fullName>
    </submittedName>
</protein>
<reference evidence="3 4" key="1">
    <citation type="submission" date="2020-06" db="EMBL/GenBank/DDBJ databases">
        <title>High-quality draft genome of sulfate reducer Desulfobacter latus type strain AcrS2 isolated from marine sediment.</title>
        <authorList>
            <person name="Hoppe M."/>
            <person name="Larsen C.K."/>
            <person name="Marshall I.P.G."/>
            <person name="Schramm A."/>
            <person name="Marietou A.G."/>
        </authorList>
    </citation>
    <scope>NUCLEOTIDE SEQUENCE [LARGE SCALE GENOMIC DNA]</scope>
    <source>
        <strain evidence="3 4">AcRS2</strain>
    </source>
</reference>
<feature type="domain" description="AAA" evidence="2">
    <location>
        <begin position="194"/>
        <end position="375"/>
    </location>
</feature>
<dbReference type="Pfam" id="PF13614">
    <property type="entry name" value="AAA_31"/>
    <property type="match status" value="1"/>
</dbReference>
<proteinExistence type="predicted"/>
<sequence>MPKFEPEFCRNESEVISKLIVSYLLPELGYSLDDWHQEVKVANIRLDFLALVTPVIPFVLDKIKPLSIVIEAKNPDEKLYRHTRKLKRYLNNLNVRYGLLTNGKKLKIYARDNDEEIKLIFECSGKKIATKIDDIRAILGKKSLIKANEINAPAGDIAEETDEKKYENSEFQNSSISKPHHKIIKKTIRETSNMQVLAIYHNKGGVGKTTISVNLAASFSRKGKRVLLIDMDAQANTTFATGLIKFQFEEDDNIRNNYVYHLLESGDFNFIPDMVRCSDDFNTPEVDVIPSHINLIEHQDKLNKIAASRSRLIVKLKQVENDYDIVIIDTPPSRDLYAEIPLIAADYLIIPSDLKPFANQGLSNVKKFVGQINEYREAIARAPLVILGVLPSKISTNSQYLKHTFPKQKDVVPQRHKLPLMESIIYERTPLSNSLNHIKEEDDVERPDPKSIFEFCEIKSTPSAEQAAEDFETLATEIMNKIK</sequence>
<dbReference type="RefSeq" id="WP_178368007.1">
    <property type="nucleotide sequence ID" value="NZ_JACADJ010000084.1"/>
</dbReference>
<dbReference type="Pfam" id="PF13588">
    <property type="entry name" value="HSDR_N_2"/>
    <property type="match status" value="1"/>
</dbReference>
<dbReference type="InterPro" id="IPR029464">
    <property type="entry name" value="HSDR_N"/>
</dbReference>
<evidence type="ECO:0000259" key="2">
    <source>
        <dbReference type="Pfam" id="PF13614"/>
    </source>
</evidence>
<comment type="caution">
    <text evidence="3">The sequence shown here is derived from an EMBL/GenBank/DDBJ whole genome shotgun (WGS) entry which is preliminary data.</text>
</comment>
<dbReference type="InterPro" id="IPR025669">
    <property type="entry name" value="AAA_dom"/>
</dbReference>
<dbReference type="AlphaFoldDB" id="A0A850SZ27"/>
<name>A0A850SZ27_9BACT</name>
<feature type="domain" description="Type I restriction enzyme R protein N-terminal" evidence="1">
    <location>
        <begin position="14"/>
        <end position="115"/>
    </location>
</feature>
<dbReference type="PANTHER" id="PTHR13696">
    <property type="entry name" value="P-LOOP CONTAINING NUCLEOSIDE TRIPHOSPHATE HYDROLASE"/>
    <property type="match status" value="1"/>
</dbReference>